<dbReference type="VEuPathDB" id="TriTrypDB:LPAL13_310029800"/>
<accession>A0A088RXD1</accession>
<dbReference type="RefSeq" id="XP_010701613.1">
    <property type="nucleotide sequence ID" value="XM_010703311.1"/>
</dbReference>
<feature type="region of interest" description="Disordered" evidence="1">
    <location>
        <begin position="198"/>
        <end position="230"/>
    </location>
</feature>
<sequence length="292" mass="33241">MGWSCVESLRDCLVLSVPDGIILLFPNCCHRMCPRRCFFTSQYHHILLQLQPYRKVLPTVESFLVPIMLSQAEKEQINTKDWGSPSLRLKEMPQFVIEKQGRIDNGVWHTRVLTVDPMQSLLYLSKAHKAEHLDHRCMSRIDLVELWPTYDAECIREAFDSELAVRTLCVRGLVGIKTQSLLSKVLNSIKLQKKEGETLPAQVAETPSAQATETPSPLSEPGGIDSNRSLETVDPSALCAPSNYPFYEEEVWVIRTMTGRDVRDMVDSLRVTLPEASVKGHERLMQRLVYMD</sequence>
<dbReference type="AlphaFoldDB" id="A0A088RXD1"/>
<dbReference type="VEuPathDB" id="TriTrypDB:LPMP_312260"/>
<evidence type="ECO:0000256" key="1">
    <source>
        <dbReference type="SAM" id="MobiDB-lite"/>
    </source>
</evidence>
<protein>
    <submittedName>
        <fullName evidence="2">Uncharacterized protein</fullName>
    </submittedName>
</protein>
<name>A0A088RXD1_LEIPA</name>
<dbReference type="OrthoDB" id="258780at2759"/>
<dbReference type="eggNOG" id="ENOG502SPH0">
    <property type="taxonomic scope" value="Eukaryota"/>
</dbReference>
<evidence type="ECO:0000313" key="2">
    <source>
        <dbReference type="EMBL" id="AIO00813.1"/>
    </source>
</evidence>
<organism evidence="2 3">
    <name type="scientific">Leishmania panamensis</name>
    <dbReference type="NCBI Taxonomy" id="5679"/>
    <lineage>
        <taxon>Eukaryota</taxon>
        <taxon>Discoba</taxon>
        <taxon>Euglenozoa</taxon>
        <taxon>Kinetoplastea</taxon>
        <taxon>Metakinetoplastina</taxon>
        <taxon>Trypanosomatida</taxon>
        <taxon>Trypanosomatidae</taxon>
        <taxon>Leishmaniinae</taxon>
        <taxon>Leishmania</taxon>
        <taxon>Leishmania guyanensis species complex</taxon>
    </lineage>
</organism>
<dbReference type="GeneID" id="22577652"/>
<dbReference type="EMBL" id="CP009400">
    <property type="protein sequence ID" value="AIO00813.1"/>
    <property type="molecule type" value="Genomic_DNA"/>
</dbReference>
<proteinExistence type="predicted"/>
<evidence type="ECO:0000313" key="3">
    <source>
        <dbReference type="Proteomes" id="UP000063063"/>
    </source>
</evidence>
<reference evidence="2 3" key="1">
    <citation type="journal article" date="2015" name="Sci. Rep.">
        <title>The genome of Leishmania panamensis: insights into genomics of the L. (Viannia) subgenus.</title>
        <authorList>
            <person name="Llanes A."/>
            <person name="Restrepo C.M."/>
            <person name="Vecchio G.D."/>
            <person name="Anguizola F.J."/>
            <person name="Lleonart R."/>
        </authorList>
    </citation>
    <scope>NUCLEOTIDE SEQUENCE [LARGE SCALE GENOMIC DNA]</scope>
    <source>
        <strain evidence="2 3">MHOM/PA/94/PSC-1</strain>
    </source>
</reference>
<keyword evidence="3" id="KW-1185">Reference proteome</keyword>
<gene>
    <name evidence="2" type="ORF">LPMP_312260</name>
</gene>
<feature type="compositionally biased region" description="Polar residues" evidence="1">
    <location>
        <begin position="205"/>
        <end position="217"/>
    </location>
</feature>
<dbReference type="KEGG" id="lpan:LPMP_312260"/>
<dbReference type="Proteomes" id="UP000063063">
    <property type="component" value="Chromosome 31"/>
</dbReference>